<dbReference type="AlphaFoldDB" id="A0A388LJ57"/>
<evidence type="ECO:0000256" key="1">
    <source>
        <dbReference type="SAM" id="MobiDB-lite"/>
    </source>
</evidence>
<feature type="region of interest" description="Disordered" evidence="1">
    <location>
        <begin position="125"/>
        <end position="196"/>
    </location>
</feature>
<feature type="chain" id="PRO_5017319145" evidence="2">
    <location>
        <begin position="33"/>
        <end position="391"/>
    </location>
</feature>
<name>A0A388LJ57_CHABU</name>
<proteinExistence type="predicted"/>
<keyword evidence="2" id="KW-0732">Signal</keyword>
<comment type="caution">
    <text evidence="3">The sequence shown here is derived from an EMBL/GenBank/DDBJ whole genome shotgun (WGS) entry which is preliminary data.</text>
</comment>
<evidence type="ECO:0000313" key="3">
    <source>
        <dbReference type="EMBL" id="GBG82307.1"/>
    </source>
</evidence>
<reference evidence="3 4" key="1">
    <citation type="journal article" date="2018" name="Cell">
        <title>The Chara Genome: Secondary Complexity and Implications for Plant Terrestrialization.</title>
        <authorList>
            <person name="Nishiyama T."/>
            <person name="Sakayama H."/>
            <person name="Vries J.D."/>
            <person name="Buschmann H."/>
            <person name="Saint-Marcoux D."/>
            <person name="Ullrich K.K."/>
            <person name="Haas F.B."/>
            <person name="Vanderstraeten L."/>
            <person name="Becker D."/>
            <person name="Lang D."/>
            <person name="Vosolsobe S."/>
            <person name="Rombauts S."/>
            <person name="Wilhelmsson P.K.I."/>
            <person name="Janitza P."/>
            <person name="Kern R."/>
            <person name="Heyl A."/>
            <person name="Rumpler F."/>
            <person name="Villalobos L.I.A.C."/>
            <person name="Clay J.M."/>
            <person name="Skokan R."/>
            <person name="Toyoda A."/>
            <person name="Suzuki Y."/>
            <person name="Kagoshima H."/>
            <person name="Schijlen E."/>
            <person name="Tajeshwar N."/>
            <person name="Catarino B."/>
            <person name="Hetherington A.J."/>
            <person name="Saltykova A."/>
            <person name="Bonnot C."/>
            <person name="Breuninger H."/>
            <person name="Symeonidi A."/>
            <person name="Radhakrishnan G.V."/>
            <person name="Van Nieuwerburgh F."/>
            <person name="Deforce D."/>
            <person name="Chang C."/>
            <person name="Karol K.G."/>
            <person name="Hedrich R."/>
            <person name="Ulvskov P."/>
            <person name="Glockner G."/>
            <person name="Delwiche C.F."/>
            <person name="Petrasek J."/>
            <person name="Van de Peer Y."/>
            <person name="Friml J."/>
            <person name="Beilby M."/>
            <person name="Dolan L."/>
            <person name="Kohara Y."/>
            <person name="Sugano S."/>
            <person name="Fujiyama A."/>
            <person name="Delaux P.-M."/>
            <person name="Quint M."/>
            <person name="TheiBen G."/>
            <person name="Hagemann M."/>
            <person name="Harholt J."/>
            <person name="Dunand C."/>
            <person name="Zachgo S."/>
            <person name="Langdale J."/>
            <person name="Maumus F."/>
            <person name="Straeten D.V.D."/>
            <person name="Gould S.B."/>
            <person name="Rensing S.A."/>
        </authorList>
    </citation>
    <scope>NUCLEOTIDE SEQUENCE [LARGE SCALE GENOMIC DNA]</scope>
    <source>
        <strain evidence="3 4">S276</strain>
    </source>
</reference>
<evidence type="ECO:0000313" key="4">
    <source>
        <dbReference type="Proteomes" id="UP000265515"/>
    </source>
</evidence>
<sequence>MLNRWPSKSGPSIPWIALSLGIWGGLPACGMGDRRCRRVEGCAGRRLGEIREPREGKWHREHYKGSRKRYLVHVFWFPSARKATRGVSVVLRGELNIARARRSLSTSSQALWQSAFVHGACASDRQRMAPHGQQKAKRPHSGSDEAGAGQTGRGHVPKSKKLRVGDGSEGEMGDDGGEEVTPMDITSAGTPALGFGRDGVSRQRMLALTNLGVLTSTRDGGDRTARAQGVMSGDIPPQRAVGFASTIASCPSAAIKLRSRLSRIRDAFRLLLVACMWVMRMGGDDARSYEEASYYVQLAAKPTLVAACSSPFNWRRHVMHSANAVLGRLRKPPLTLGVFPDYIPEWALCGVRYNCNAGLADPDVTARVNWMGTGPFEGDRKEDGTKDETGA</sequence>
<feature type="compositionally biased region" description="Acidic residues" evidence="1">
    <location>
        <begin position="168"/>
        <end position="178"/>
    </location>
</feature>
<protein>
    <submittedName>
        <fullName evidence="3">Uncharacterized protein</fullName>
    </submittedName>
</protein>
<gene>
    <name evidence="3" type="ORF">CBR_g34591</name>
</gene>
<accession>A0A388LJ57</accession>
<organism evidence="3 4">
    <name type="scientific">Chara braunii</name>
    <name type="common">Braun's stonewort</name>
    <dbReference type="NCBI Taxonomy" id="69332"/>
    <lineage>
        <taxon>Eukaryota</taxon>
        <taxon>Viridiplantae</taxon>
        <taxon>Streptophyta</taxon>
        <taxon>Charophyceae</taxon>
        <taxon>Charales</taxon>
        <taxon>Characeae</taxon>
        <taxon>Chara</taxon>
    </lineage>
</organism>
<feature type="signal peptide" evidence="2">
    <location>
        <begin position="1"/>
        <end position="32"/>
    </location>
</feature>
<evidence type="ECO:0000256" key="2">
    <source>
        <dbReference type="SAM" id="SignalP"/>
    </source>
</evidence>
<dbReference type="Gramene" id="GBG82307">
    <property type="protein sequence ID" value="GBG82307"/>
    <property type="gene ID" value="CBR_g34591"/>
</dbReference>
<dbReference type="EMBL" id="BFEA01000402">
    <property type="protein sequence ID" value="GBG82307.1"/>
    <property type="molecule type" value="Genomic_DNA"/>
</dbReference>
<keyword evidence="4" id="KW-1185">Reference proteome</keyword>
<dbReference type="Proteomes" id="UP000265515">
    <property type="component" value="Unassembled WGS sequence"/>
</dbReference>